<evidence type="ECO:0000313" key="1">
    <source>
        <dbReference type="EMBL" id="ONI39441.1"/>
    </source>
</evidence>
<accession>A0ACC8XAH5</accession>
<evidence type="ECO:0000313" key="2">
    <source>
        <dbReference type="Proteomes" id="UP000188605"/>
    </source>
</evidence>
<dbReference type="EMBL" id="LJDB01000064">
    <property type="protein sequence ID" value="ONI39441.1"/>
    <property type="molecule type" value="Genomic_DNA"/>
</dbReference>
<gene>
    <name evidence="1" type="ORF">AN396_08535</name>
</gene>
<sequence length="507" mass="55741">MIEKKVRWGVVLPPFILIIASVVFNIVSPDAFMEVVNSINNQMLSIFGSVFSWVGVIMCILCILLYFHPLASVKIGGEEAKPILSRFAWFSISLCTSVAAGVIFWAIAEPLYHLTAPPAFLNIDPNSQEAAVFSMATLFLHWCFTPYSMYTIPAVVFAFMYYNQKKSNSLSAISVPLIGDSLAHKLSGGIDALALYTLIPGMASSIATGVLNVCGGINHLWGLEINSLMIFVVMFIVVLMFVVSCTTGLTKGIQKLSRLNIIVFGILLVMIFIFIDKSAMLKISGTGFKEYIFNFIENSTLAASHKEDSWGNSWTVFYWCNWMAWAPITALFLGRISYGYTIRQALTVNFLLPSLFAIVWIGIFSGSSIVMQMQSGVLGRVLLTDGPEVAIFEFLGELPFMGIIIPLFLMVLLLSLVTACDSTTSSMASLCYKGLKSADDEVDFRIKIFWGVLIGALGFIMLSTSGINGIKVLSNIGGFPGLIIQFIAMASIIKIILTYKKDNHMLR</sequence>
<keyword evidence="2" id="KW-1185">Reference proteome</keyword>
<proteinExistence type="predicted"/>
<organism evidence="1 2">
    <name type="scientific">Candidatus Epulonipiscium fishelsonii</name>
    <dbReference type="NCBI Taxonomy" id="77094"/>
    <lineage>
        <taxon>Bacteria</taxon>
        <taxon>Bacillati</taxon>
        <taxon>Bacillota</taxon>
        <taxon>Clostridia</taxon>
        <taxon>Lachnospirales</taxon>
        <taxon>Lachnospiraceae</taxon>
        <taxon>Candidatus Epulonipiscium</taxon>
    </lineage>
</organism>
<name>A0ACC8XAH5_9FIRM</name>
<reference evidence="1" key="1">
    <citation type="submission" date="2016-08" db="EMBL/GenBank/DDBJ databases">
        <authorList>
            <person name="Ngugi D.K."/>
            <person name="Miyake S."/>
            <person name="Stingl U."/>
        </authorList>
    </citation>
    <scope>NUCLEOTIDE SEQUENCE</scope>
    <source>
        <strain evidence="1">SCG-B11WGA-EpuloA1</strain>
    </source>
</reference>
<comment type="caution">
    <text evidence="1">The sequence shown here is derived from an EMBL/GenBank/DDBJ whole genome shotgun (WGS) entry which is preliminary data.</text>
</comment>
<dbReference type="Proteomes" id="UP000188605">
    <property type="component" value="Unassembled WGS sequence"/>
</dbReference>
<protein>
    <submittedName>
        <fullName evidence="1">Uncharacterized protein</fullName>
    </submittedName>
</protein>